<name>A0A0A9EIC0_ARUDO</name>
<accession>A0A0A9EIC0</accession>
<sequence length="45" mass="5030">MRSGQSVYVKRHATLSSIAPVRTKAVCYVLLNPIIYLNKQVNPIS</sequence>
<reference evidence="1" key="1">
    <citation type="submission" date="2014-09" db="EMBL/GenBank/DDBJ databases">
        <authorList>
            <person name="Magalhaes I.L.F."/>
            <person name="Oliveira U."/>
            <person name="Santos F.R."/>
            <person name="Vidigal T.H.D.A."/>
            <person name="Brescovit A.D."/>
            <person name="Santos A.J."/>
        </authorList>
    </citation>
    <scope>NUCLEOTIDE SEQUENCE</scope>
    <source>
        <tissue evidence="1">Shoot tissue taken approximately 20 cm above the soil surface</tissue>
    </source>
</reference>
<organism evidence="1">
    <name type="scientific">Arundo donax</name>
    <name type="common">Giant reed</name>
    <name type="synonym">Donax arundinaceus</name>
    <dbReference type="NCBI Taxonomy" id="35708"/>
    <lineage>
        <taxon>Eukaryota</taxon>
        <taxon>Viridiplantae</taxon>
        <taxon>Streptophyta</taxon>
        <taxon>Embryophyta</taxon>
        <taxon>Tracheophyta</taxon>
        <taxon>Spermatophyta</taxon>
        <taxon>Magnoliopsida</taxon>
        <taxon>Liliopsida</taxon>
        <taxon>Poales</taxon>
        <taxon>Poaceae</taxon>
        <taxon>PACMAD clade</taxon>
        <taxon>Arundinoideae</taxon>
        <taxon>Arundineae</taxon>
        <taxon>Arundo</taxon>
    </lineage>
</organism>
<dbReference type="AlphaFoldDB" id="A0A0A9EIC0"/>
<evidence type="ECO:0000313" key="1">
    <source>
        <dbReference type="EMBL" id="JAD95797.1"/>
    </source>
</evidence>
<dbReference type="EMBL" id="GBRH01202098">
    <property type="protein sequence ID" value="JAD95797.1"/>
    <property type="molecule type" value="Transcribed_RNA"/>
</dbReference>
<proteinExistence type="predicted"/>
<reference evidence="1" key="2">
    <citation type="journal article" date="2015" name="Data Brief">
        <title>Shoot transcriptome of the giant reed, Arundo donax.</title>
        <authorList>
            <person name="Barrero R.A."/>
            <person name="Guerrero F.D."/>
            <person name="Moolhuijzen P."/>
            <person name="Goolsby J.A."/>
            <person name="Tidwell J."/>
            <person name="Bellgard S.E."/>
            <person name="Bellgard M.I."/>
        </authorList>
    </citation>
    <scope>NUCLEOTIDE SEQUENCE</scope>
    <source>
        <tissue evidence="1">Shoot tissue taken approximately 20 cm above the soil surface</tissue>
    </source>
</reference>
<protein>
    <submittedName>
        <fullName evidence="1">Uncharacterized protein</fullName>
    </submittedName>
</protein>